<evidence type="ECO:0000256" key="2">
    <source>
        <dbReference type="ARBA" id="ARBA00023125"/>
    </source>
</evidence>
<dbReference type="PANTHER" id="PTHR30055:SF234">
    <property type="entry name" value="HTH-TYPE TRANSCRIPTIONAL REGULATOR BETI"/>
    <property type="match status" value="1"/>
</dbReference>
<feature type="DNA-binding region" description="H-T-H motif" evidence="4">
    <location>
        <begin position="47"/>
        <end position="66"/>
    </location>
</feature>
<organism evidence="6 7">
    <name type="scientific">Tritonibacter scottomollicae</name>
    <name type="common">Epibacterium scottomollicae</name>
    <dbReference type="NCBI Taxonomy" id="483013"/>
    <lineage>
        <taxon>Bacteria</taxon>
        <taxon>Pseudomonadati</taxon>
        <taxon>Pseudomonadota</taxon>
        <taxon>Alphaproteobacteria</taxon>
        <taxon>Rhodobacterales</taxon>
        <taxon>Paracoccaceae</taxon>
        <taxon>Tritonibacter</taxon>
    </lineage>
</organism>
<dbReference type="EMBL" id="PVUF01000001">
    <property type="protein sequence ID" value="PRZ50490.1"/>
    <property type="molecule type" value="Genomic_DNA"/>
</dbReference>
<keyword evidence="1" id="KW-0805">Transcription regulation</keyword>
<sequence length="209" mass="23469">MPLLSEQMFSYLGHMARTQGSHSDITGPRIRAAAQELFARHGYAAVSMRQIAGAVGVQAGALYNYTADKQSLLFDLMQAHMEGLLSAWATEQVPEDVMGQLEGFVRFHIRYNLERPDAVFIAYMELRNLTEENFAHIEDRRRAYEDQLEGILKAGVAQGLFRVPDTKIAALAVIAMLNGVLTWYRDGGRLSLVEVETLYWDMVRKSVGV</sequence>
<dbReference type="AlphaFoldDB" id="A0A2T1APF4"/>
<dbReference type="Pfam" id="PF17932">
    <property type="entry name" value="TetR_C_24"/>
    <property type="match status" value="1"/>
</dbReference>
<proteinExistence type="predicted"/>
<dbReference type="InterPro" id="IPR036271">
    <property type="entry name" value="Tet_transcr_reg_TetR-rel_C_sf"/>
</dbReference>
<reference evidence="6 7" key="1">
    <citation type="submission" date="2018-03" db="EMBL/GenBank/DDBJ databases">
        <title>Genomic Encyclopedia of Archaeal and Bacterial Type Strains, Phase II (KMG-II): from individual species to whole genera.</title>
        <authorList>
            <person name="Goeker M."/>
        </authorList>
    </citation>
    <scope>NUCLEOTIDE SEQUENCE [LARGE SCALE GENOMIC DNA]</scope>
    <source>
        <strain evidence="6 7">DSM 25328</strain>
    </source>
</reference>
<evidence type="ECO:0000313" key="6">
    <source>
        <dbReference type="EMBL" id="PRZ50490.1"/>
    </source>
</evidence>
<accession>A0A2T1APF4</accession>
<evidence type="ECO:0000256" key="3">
    <source>
        <dbReference type="ARBA" id="ARBA00023163"/>
    </source>
</evidence>
<dbReference type="GO" id="GO:0000976">
    <property type="term" value="F:transcription cis-regulatory region binding"/>
    <property type="evidence" value="ECO:0007669"/>
    <property type="project" value="TreeGrafter"/>
</dbReference>
<evidence type="ECO:0000259" key="5">
    <source>
        <dbReference type="PROSITE" id="PS50977"/>
    </source>
</evidence>
<feature type="domain" description="HTH tetR-type" evidence="5">
    <location>
        <begin position="24"/>
        <end position="84"/>
    </location>
</feature>
<evidence type="ECO:0000313" key="7">
    <source>
        <dbReference type="Proteomes" id="UP000237718"/>
    </source>
</evidence>
<dbReference type="PRINTS" id="PR00455">
    <property type="entry name" value="HTHTETR"/>
</dbReference>
<comment type="caution">
    <text evidence="6">The sequence shown here is derived from an EMBL/GenBank/DDBJ whole genome shotgun (WGS) entry which is preliminary data.</text>
</comment>
<dbReference type="SUPFAM" id="SSF48498">
    <property type="entry name" value="Tetracyclin repressor-like, C-terminal domain"/>
    <property type="match status" value="1"/>
</dbReference>
<name>A0A2T1APF4_TRISK</name>
<dbReference type="Proteomes" id="UP000237718">
    <property type="component" value="Unassembled WGS sequence"/>
</dbReference>
<evidence type="ECO:0000256" key="1">
    <source>
        <dbReference type="ARBA" id="ARBA00023015"/>
    </source>
</evidence>
<dbReference type="SUPFAM" id="SSF46689">
    <property type="entry name" value="Homeodomain-like"/>
    <property type="match status" value="1"/>
</dbReference>
<keyword evidence="3" id="KW-0804">Transcription</keyword>
<dbReference type="PANTHER" id="PTHR30055">
    <property type="entry name" value="HTH-TYPE TRANSCRIPTIONAL REGULATOR RUTR"/>
    <property type="match status" value="1"/>
</dbReference>
<dbReference type="InterPro" id="IPR041490">
    <property type="entry name" value="KstR2_TetR_C"/>
</dbReference>
<dbReference type="Pfam" id="PF00440">
    <property type="entry name" value="TetR_N"/>
    <property type="match status" value="1"/>
</dbReference>
<dbReference type="InterPro" id="IPR001647">
    <property type="entry name" value="HTH_TetR"/>
</dbReference>
<dbReference type="InterPro" id="IPR009057">
    <property type="entry name" value="Homeodomain-like_sf"/>
</dbReference>
<dbReference type="PROSITE" id="PS50977">
    <property type="entry name" value="HTH_TETR_2"/>
    <property type="match status" value="1"/>
</dbReference>
<protein>
    <submittedName>
        <fullName evidence="6">TetR family transcriptional regulator</fullName>
    </submittedName>
</protein>
<dbReference type="OrthoDB" id="9814200at2"/>
<dbReference type="Gene3D" id="1.10.357.10">
    <property type="entry name" value="Tetracycline Repressor, domain 2"/>
    <property type="match status" value="1"/>
</dbReference>
<dbReference type="GO" id="GO:0003700">
    <property type="term" value="F:DNA-binding transcription factor activity"/>
    <property type="evidence" value="ECO:0007669"/>
    <property type="project" value="TreeGrafter"/>
</dbReference>
<dbReference type="InterPro" id="IPR050109">
    <property type="entry name" value="HTH-type_TetR-like_transc_reg"/>
</dbReference>
<keyword evidence="2 4" id="KW-0238">DNA-binding</keyword>
<evidence type="ECO:0000256" key="4">
    <source>
        <dbReference type="PROSITE-ProRule" id="PRU00335"/>
    </source>
</evidence>
<gene>
    <name evidence="6" type="ORF">CLV89_101715</name>
</gene>